<dbReference type="Proteomes" id="UP000031572">
    <property type="component" value="Unassembled WGS sequence"/>
</dbReference>
<dbReference type="STRING" id="709839.TSA66_01035"/>
<accession>A0A0C2BVK4</accession>
<evidence type="ECO:0000313" key="3">
    <source>
        <dbReference type="EMBL" id="KIF84054.1"/>
    </source>
</evidence>
<name>A0A0C2BVK4_9BURK</name>
<organism evidence="3 4">
    <name type="scientific">Noviherbaspirillum autotrophicum</name>
    <dbReference type="NCBI Taxonomy" id="709839"/>
    <lineage>
        <taxon>Bacteria</taxon>
        <taxon>Pseudomonadati</taxon>
        <taxon>Pseudomonadota</taxon>
        <taxon>Betaproteobacteria</taxon>
        <taxon>Burkholderiales</taxon>
        <taxon>Oxalobacteraceae</taxon>
        <taxon>Noviherbaspirillum</taxon>
    </lineage>
</organism>
<dbReference type="RefSeq" id="WP_157691546.1">
    <property type="nucleotide sequence ID" value="NZ_JWJG01000010.1"/>
</dbReference>
<sequence length="74" mass="7980">MAQQKPTPKEVVSRIQRAIDSGIDHVQGEATPEQRAAAFVAYFSGALKNIVSEEFGDKLFNLVLSRSTETTGAA</sequence>
<dbReference type="EMBL" id="JWJG01000028">
    <property type="protein sequence ID" value="KIF80791.1"/>
    <property type="molecule type" value="Genomic_DNA"/>
</dbReference>
<evidence type="ECO:0000313" key="2">
    <source>
        <dbReference type="EMBL" id="KIF80829.1"/>
    </source>
</evidence>
<reference evidence="3 4" key="1">
    <citation type="submission" date="2014-12" db="EMBL/GenBank/DDBJ databases">
        <title>Denitrispirillum autotrophicum gen. nov., sp. nov., Denitrifying, Facultatively Autotrophic Bacteria Isolated from Rice Paddy Soil.</title>
        <authorList>
            <person name="Ishii S."/>
            <person name="Ashida N."/>
            <person name="Ohno H."/>
            <person name="Otsuka S."/>
            <person name="Yokota A."/>
            <person name="Senoo K."/>
        </authorList>
    </citation>
    <scope>NUCLEOTIDE SEQUENCE [LARGE SCALE GENOMIC DNA]</scope>
    <source>
        <strain evidence="3 4">TSA66</strain>
    </source>
</reference>
<comment type="caution">
    <text evidence="3">The sequence shown here is derived from an EMBL/GenBank/DDBJ whole genome shotgun (WGS) entry which is preliminary data.</text>
</comment>
<dbReference type="AlphaFoldDB" id="A0A0C2BVK4"/>
<evidence type="ECO:0000313" key="4">
    <source>
        <dbReference type="Proteomes" id="UP000031572"/>
    </source>
</evidence>
<gene>
    <name evidence="3" type="ORF">TSA66_01035</name>
    <name evidence="1" type="ORF">TSA66_08100</name>
    <name evidence="2" type="ORF">TSA66_08345</name>
</gene>
<dbReference type="EMBL" id="JWJG01000010">
    <property type="protein sequence ID" value="KIF84054.1"/>
    <property type="molecule type" value="Genomic_DNA"/>
</dbReference>
<proteinExistence type="predicted"/>
<keyword evidence="4" id="KW-1185">Reference proteome</keyword>
<dbReference type="EMBL" id="JWJG01000028">
    <property type="protein sequence ID" value="KIF80829.1"/>
    <property type="molecule type" value="Genomic_DNA"/>
</dbReference>
<evidence type="ECO:0000313" key="1">
    <source>
        <dbReference type="EMBL" id="KIF80791.1"/>
    </source>
</evidence>
<protein>
    <submittedName>
        <fullName evidence="3">Uncharacterized protein</fullName>
    </submittedName>
</protein>